<keyword evidence="8" id="KW-1185">Reference proteome</keyword>
<gene>
    <name evidence="7" type="ORF">L3X38_023267</name>
</gene>
<reference evidence="7 8" key="1">
    <citation type="journal article" date="2022" name="G3 (Bethesda)">
        <title>Whole-genome sequence and methylome profiling of the almond [Prunus dulcis (Mill.) D.A. Webb] cultivar 'Nonpareil'.</title>
        <authorList>
            <person name="D'Amico-Willman K.M."/>
            <person name="Ouma W.Z."/>
            <person name="Meulia T."/>
            <person name="Sideli G.M."/>
            <person name="Gradziel T.M."/>
            <person name="Fresnedo-Ramirez J."/>
        </authorList>
    </citation>
    <scope>NUCLEOTIDE SEQUENCE [LARGE SCALE GENOMIC DNA]</scope>
    <source>
        <strain evidence="7">Clone GOH B32 T37-40</strain>
    </source>
</reference>
<feature type="transmembrane region" description="Helical" evidence="4">
    <location>
        <begin position="217"/>
        <end position="242"/>
    </location>
</feature>
<evidence type="ECO:0000313" key="7">
    <source>
        <dbReference type="EMBL" id="KAI5333137.1"/>
    </source>
</evidence>
<dbReference type="SUPFAM" id="SSF49899">
    <property type="entry name" value="Concanavalin A-like lectins/glucanases"/>
    <property type="match status" value="1"/>
</dbReference>
<accession>A0AAD4W0A2</accession>
<feature type="chain" id="PRO_5042088206" description="Legume lectin domain-containing protein" evidence="5">
    <location>
        <begin position="25"/>
        <end position="335"/>
    </location>
</feature>
<evidence type="ECO:0000256" key="2">
    <source>
        <dbReference type="ARBA" id="ARBA00022734"/>
    </source>
</evidence>
<dbReference type="InterPro" id="IPR050258">
    <property type="entry name" value="Leguminous_Lectin"/>
</dbReference>
<dbReference type="GO" id="GO:0005524">
    <property type="term" value="F:ATP binding"/>
    <property type="evidence" value="ECO:0007669"/>
    <property type="project" value="UniProtKB-UniRule"/>
</dbReference>
<dbReference type="GO" id="GO:0030246">
    <property type="term" value="F:carbohydrate binding"/>
    <property type="evidence" value="ECO:0007669"/>
    <property type="project" value="UniProtKB-KW"/>
</dbReference>
<comment type="similarity">
    <text evidence="1">Belongs to the leguminous lectin family.</text>
</comment>
<feature type="domain" description="Legume lectin" evidence="6">
    <location>
        <begin position="28"/>
        <end position="180"/>
    </location>
</feature>
<feature type="signal peptide" evidence="5">
    <location>
        <begin position="1"/>
        <end position="24"/>
    </location>
</feature>
<dbReference type="InterPro" id="IPR001220">
    <property type="entry name" value="Legume_lectin_dom"/>
</dbReference>
<evidence type="ECO:0000256" key="3">
    <source>
        <dbReference type="PROSITE-ProRule" id="PRU10141"/>
    </source>
</evidence>
<name>A0AAD4W0A2_PRUDU</name>
<dbReference type="EMBL" id="JAJFAZ020000004">
    <property type="protein sequence ID" value="KAI5333137.1"/>
    <property type="molecule type" value="Genomic_DNA"/>
</dbReference>
<evidence type="ECO:0000256" key="1">
    <source>
        <dbReference type="ARBA" id="ARBA00007606"/>
    </source>
</evidence>
<evidence type="ECO:0000313" key="8">
    <source>
        <dbReference type="Proteomes" id="UP001054821"/>
    </source>
</evidence>
<dbReference type="Proteomes" id="UP001054821">
    <property type="component" value="Chromosome 4"/>
</dbReference>
<keyword evidence="4" id="KW-0812">Transmembrane</keyword>
<evidence type="ECO:0000256" key="5">
    <source>
        <dbReference type="SAM" id="SignalP"/>
    </source>
</evidence>
<feature type="binding site" evidence="3">
    <location>
        <position position="318"/>
    </location>
    <ligand>
        <name>ATP</name>
        <dbReference type="ChEBI" id="CHEBI:30616"/>
    </ligand>
</feature>
<organism evidence="7 8">
    <name type="scientific">Prunus dulcis</name>
    <name type="common">Almond</name>
    <name type="synonym">Amygdalus dulcis</name>
    <dbReference type="NCBI Taxonomy" id="3755"/>
    <lineage>
        <taxon>Eukaryota</taxon>
        <taxon>Viridiplantae</taxon>
        <taxon>Streptophyta</taxon>
        <taxon>Embryophyta</taxon>
        <taxon>Tracheophyta</taxon>
        <taxon>Spermatophyta</taxon>
        <taxon>Magnoliopsida</taxon>
        <taxon>eudicotyledons</taxon>
        <taxon>Gunneridae</taxon>
        <taxon>Pentapetalae</taxon>
        <taxon>rosids</taxon>
        <taxon>fabids</taxon>
        <taxon>Rosales</taxon>
        <taxon>Rosaceae</taxon>
        <taxon>Amygdaloideae</taxon>
        <taxon>Amygdaleae</taxon>
        <taxon>Prunus</taxon>
    </lineage>
</organism>
<dbReference type="PANTHER" id="PTHR32401">
    <property type="entry name" value="CONCANAVALIN A-LIKE LECTIN FAMILY PROTEIN"/>
    <property type="match status" value="1"/>
</dbReference>
<keyword evidence="3" id="KW-0547">Nucleotide-binding</keyword>
<dbReference type="Gene3D" id="2.60.120.200">
    <property type="match status" value="1"/>
</dbReference>
<dbReference type="PROSITE" id="PS00107">
    <property type="entry name" value="PROTEIN_KINASE_ATP"/>
    <property type="match status" value="1"/>
</dbReference>
<dbReference type="InterPro" id="IPR013320">
    <property type="entry name" value="ConA-like_dom_sf"/>
</dbReference>
<keyword evidence="3" id="KW-0067">ATP-binding</keyword>
<dbReference type="SUPFAM" id="SSF56112">
    <property type="entry name" value="Protein kinase-like (PK-like)"/>
    <property type="match status" value="1"/>
</dbReference>
<dbReference type="AlphaFoldDB" id="A0AAD4W0A2"/>
<keyword evidence="2" id="KW-0430">Lectin</keyword>
<dbReference type="Gene3D" id="3.30.200.20">
    <property type="entry name" value="Phosphorylase Kinase, domain 1"/>
    <property type="match status" value="1"/>
</dbReference>
<keyword evidence="4" id="KW-1133">Transmembrane helix</keyword>
<keyword evidence="5" id="KW-0732">Signal</keyword>
<comment type="caution">
    <text evidence="7">The sequence shown here is derived from an EMBL/GenBank/DDBJ whole genome shotgun (WGS) entry which is preliminary data.</text>
</comment>
<sequence>MVAKYSTKLHFLLLLLLLLLLTRSATPLNFSFSSFSGSYYPTILTKGDAFFEGGFLRLTKSGEDQLKNGSAGRATYSQPFLLHEKATGKLADFTTSFDFAIDSLKQSTYGDGLAFFIAPSGSFLLNDTEPAGGNNLGLPVNFASPNDTAFVAVEFDIYAYSTTDPPYDHVGIDVNSLNSTIFRRWKEYLPDLVVVGFSASTGDRDTNSNRKSGNKSIGLAVGLGIGGCAVLFGGLGLGWFIIWKKRERARESSDEDHPMVHELIDDEFEKGAGPRKFSYSELARATSNFEEGEKLGEGGFGGVYKGFIPDLNSYVAVKRISSSSKQGPKEYAYPK</sequence>
<evidence type="ECO:0000259" key="6">
    <source>
        <dbReference type="Pfam" id="PF00139"/>
    </source>
</evidence>
<dbReference type="Pfam" id="PF00139">
    <property type="entry name" value="Lectin_legB"/>
    <property type="match status" value="1"/>
</dbReference>
<dbReference type="InterPro" id="IPR017441">
    <property type="entry name" value="Protein_kinase_ATP_BS"/>
</dbReference>
<dbReference type="InterPro" id="IPR011009">
    <property type="entry name" value="Kinase-like_dom_sf"/>
</dbReference>
<proteinExistence type="inferred from homology"/>
<protein>
    <recommendedName>
        <fullName evidence="6">Legume lectin domain-containing protein</fullName>
    </recommendedName>
</protein>
<keyword evidence="4" id="KW-0472">Membrane</keyword>
<evidence type="ECO:0000256" key="4">
    <source>
        <dbReference type="SAM" id="Phobius"/>
    </source>
</evidence>
<dbReference type="PANTHER" id="PTHR32401:SF49">
    <property type="entry name" value="OS10G0129200 PROTEIN"/>
    <property type="match status" value="1"/>
</dbReference>